<dbReference type="Proteomes" id="UP000053201">
    <property type="component" value="Unassembled WGS sequence"/>
</dbReference>
<organism evidence="3 4">
    <name type="scientific">Spizellomyces punctatus (strain DAOM BR117)</name>
    <dbReference type="NCBI Taxonomy" id="645134"/>
    <lineage>
        <taxon>Eukaryota</taxon>
        <taxon>Fungi</taxon>
        <taxon>Fungi incertae sedis</taxon>
        <taxon>Chytridiomycota</taxon>
        <taxon>Chytridiomycota incertae sedis</taxon>
        <taxon>Chytridiomycetes</taxon>
        <taxon>Spizellomycetales</taxon>
        <taxon>Spizellomycetaceae</taxon>
        <taxon>Spizellomyces</taxon>
    </lineage>
</organism>
<feature type="compositionally biased region" description="Basic and acidic residues" evidence="2">
    <location>
        <begin position="369"/>
        <end position="386"/>
    </location>
</feature>
<dbReference type="PANTHER" id="PTHR22538:SF0">
    <property type="entry name" value="CILIA- AND FLAGELLA-ASSOCIATED PROTEIN 74"/>
    <property type="match status" value="1"/>
</dbReference>
<dbReference type="Gene3D" id="2.60.40.10">
    <property type="entry name" value="Immunoglobulins"/>
    <property type="match status" value="3"/>
</dbReference>
<evidence type="ECO:0000256" key="1">
    <source>
        <dbReference type="SAM" id="Coils"/>
    </source>
</evidence>
<dbReference type="eggNOG" id="ENOG502QPUP">
    <property type="taxonomic scope" value="Eukaryota"/>
</dbReference>
<protein>
    <recommendedName>
        <fullName evidence="5">Abnormal spindle-like microcephaly-associated protein ASH domain-containing protein</fullName>
    </recommendedName>
</protein>
<dbReference type="Pfam" id="PF24771">
    <property type="entry name" value="Ig_CFAP74_1st"/>
    <property type="match status" value="1"/>
</dbReference>
<feature type="coiled-coil region" evidence="1">
    <location>
        <begin position="481"/>
        <end position="561"/>
    </location>
</feature>
<dbReference type="EMBL" id="KQ257455">
    <property type="protein sequence ID" value="KND00596.1"/>
    <property type="molecule type" value="Genomic_DNA"/>
</dbReference>
<sequence>MASRSPAVKHRKSHKGEHWSASKESPISGGDSKTENSGITKEEVPNGNANALTEAPITTATFGSNSNEIKADNLQAPNETEALQTNSIDERFGQTGLIRPDLLKASAKLTLPIGRPSVSQSTSSLLSATETVVPQPLRSFQSFSNLPTNAKSNETYMDQINIPNRQDQPNMWASIMSKSLSSKQSILSSQSGGASAPISANERQMMDSMLFPGYCFAPPPVPSEGFGYSVEGESHEGAWCLQNPLTEALDVLSAMTLKERIAYERWVLQRRWTDGGLRLFRGKEEMRIIKEKATIRRKIAKRDRAVLEKEAEYRRLEEEIADLRTIHTKSKLEIPQLEKAITSFAKEAHTWQVDKRLPSTNLQLHAKGAVDHPQEGTRSEGKHSTSDDSAFVLPCDPVLNLFPRYKQLVADYKHHQMVLAEASSRLPVLEDAMLKLQHVYLTLLVEQDRLRSLDEKVHESDVMDAAEKVVLNKWMQILRDRKLARHKIAEEKRHLQHLEIQAELQTNEEQQQRKISAARRRLRSRLRETVSDIHQSRRIRAEELQRQKEQRERAMKELTREIIGIRQHIVRAPVQKENNEGGNMESTVESIQKMIQQKYMRAQKEEERLQKQYDERYSNILQRLKGEEARRRKLERDMVGMKQKQRAKEVGWNAPDVCWTVQRKARGLKHLANGPLEVMQRQHISSERLLPTSVHAKRRLLDSVIQSESPEKLKRVPLPPPRHVIKHSTSNVADRIKHAQLLPGIPPFTASPAAVVFEDYDAISPTSYVKRVTITNTSCRTNAIKMLPLDTSLSEFFAVQWGPSGPGGRMSAGKTCEIILTFTPKHRMDDDLDGFLKFLVEYGGEFVIKLGCRKKRFVPLITSVSGDDAGVAKAVNLCVGRDRYNSPEEVLDDSEGNETGNEGKLVAQKKSSAHLAQEIGPRRVLIHFGTCLVGGTITRRIQVSNNGAIPGTFRIDHIQDQDNAILEEDDTTIPLFQLVTTEDDDDDFFLGSYSSCSIQIRFSPPQGLAARVKTSEGATFAIFFDEELGVEPIRIRCDGTIGLPPVTLDKANVDFGLCIVDQSYRRSVVLQNAGRYAVKLLVTGPDESERIEQEQLEGHSTEDINRGTKKTVSAASAKDVGRPDSLLMTIPTLGEVEISPRLAFLQPLSIPFHLQIKIKPSRSAYRELGSRQKAGFVIPLGLAYVAEGITYKLRVTLQGRLTTTDVELKVPGTLHGDSLERTLNVDFGTCSIYEPPKIIHLQIINRSLLSQTLRFLSSHPNALTIDGANGEISLPAELTTLVPIKFAPQLTDLEEGRTYDNMSITCHQVSIEQTKHTVIHCRGSAVCPPLRFNREHGMVTIAPIAYGSVGEEKLRIIREWTGEEERRRKNAEIKRRVWSKRLKLETSSREPEGLRHASNEDEEEECAIEFEFGVPQIIDLCSIAEWEARSPSDLRLVTPEQQRDPTLLLDHSTLPISVLPCRGSLQPGESAEFTVKLAPQIPPPANVQERKAISPSCINGGSAMENGGGKERDVNGISKPEDTNIIPQSSLRTNAPGKDRDKAGKGIPREKQRGKAPTASSAIPDVRLPDVGQPTIEDSKLPAVPSAPYKSDLEQRLDTVNELRISFVIPCRIRKINREKNHNHHDSGHGKVTAPLVGDQEGISTILLHVNASIVKPDLILVEPLSELDFGQVPVGQRLVKPIILRNLSTRPIKIRELNLDESNRPTGSACFRLARDALPEVLPETDIAVEMVFEPHEEGVISRSEYTLLTETSQVKVQLAGEGVVPRVHIEEPHEKELFFGDLCVGDTSTKTLRVKNTGSHPVTCLFELSKLELQRPGEEPTYGTVNANGSNAFTAIPSESVIGPGLEQEVTIKFAPDRESDHFFDYIRVKVWGIPENEMKRKVHGRCWDSTTALLGYDPPPVSLCEGPFDIPPELFVHRKDAGEERRWSVRSDADNSVAGSDKSSEESDEEPLTNIPPTPMPTPFEANDQGNQLAMALESMRPFETEDLRYCTLQCQWQKVDDAWEVDIKDLIIANLKPPAPPPPDPGNAPVSGTAGKKKDKQKHTSAPAVPADFVIDPYEMDFAYYEDLGVFLPIEDIEEDGARAASVGGEKFKFTIEPTEGTVELGHTRTLKIGIERVGTKKKKDRLGSEAMESISQLSLASSPKSPSSGKPPPTGKGGRTKPSDTPSSEQTRILLRAVAPVSVESCFRITLNGGLKFVDPHTVVPATENRVWIVKVLATAPSLDF</sequence>
<reference evidence="3 4" key="1">
    <citation type="submission" date="2009-08" db="EMBL/GenBank/DDBJ databases">
        <title>The Genome Sequence of Spizellomyces punctatus strain DAOM BR117.</title>
        <authorList>
            <consortium name="The Broad Institute Genome Sequencing Platform"/>
            <person name="Russ C."/>
            <person name="Cuomo C."/>
            <person name="Shea T."/>
            <person name="Young S.K."/>
            <person name="Zeng Q."/>
            <person name="Koehrsen M."/>
            <person name="Haas B."/>
            <person name="Borodovsky M."/>
            <person name="Guigo R."/>
            <person name="Alvarado L."/>
            <person name="Berlin A."/>
            <person name="Bochicchio J."/>
            <person name="Borenstein D."/>
            <person name="Chapman S."/>
            <person name="Chen Z."/>
            <person name="Engels R."/>
            <person name="Freedman E."/>
            <person name="Gellesch M."/>
            <person name="Goldberg J."/>
            <person name="Griggs A."/>
            <person name="Gujja S."/>
            <person name="Heiman D."/>
            <person name="Hepburn T."/>
            <person name="Howarth C."/>
            <person name="Jen D."/>
            <person name="Larson L."/>
            <person name="Lewis B."/>
            <person name="Mehta T."/>
            <person name="Park D."/>
            <person name="Pearson M."/>
            <person name="Roberts A."/>
            <person name="Saif S."/>
            <person name="Shenoy N."/>
            <person name="Sisk P."/>
            <person name="Stolte C."/>
            <person name="Sykes S."/>
            <person name="Thomson T."/>
            <person name="Walk T."/>
            <person name="White J."/>
            <person name="Yandava C."/>
            <person name="Burger G."/>
            <person name="Gray M.W."/>
            <person name="Holland P.W.H."/>
            <person name="King N."/>
            <person name="Lang F.B.F."/>
            <person name="Roger A.J."/>
            <person name="Ruiz-Trillo I."/>
            <person name="Lander E."/>
            <person name="Nusbaum C."/>
        </authorList>
    </citation>
    <scope>NUCLEOTIDE SEQUENCE [LARGE SCALE GENOMIC DNA]</scope>
    <source>
        <strain evidence="3 4">DAOM BR117</strain>
    </source>
</reference>
<feature type="region of interest" description="Disordered" evidence="2">
    <location>
        <begin position="1498"/>
        <end position="1587"/>
    </location>
</feature>
<dbReference type="OrthoDB" id="545169at2759"/>
<feature type="region of interest" description="Disordered" evidence="2">
    <location>
        <begin position="369"/>
        <end position="388"/>
    </location>
</feature>
<feature type="compositionally biased region" description="Pro residues" evidence="2">
    <location>
        <begin position="2021"/>
        <end position="2030"/>
    </location>
</feature>
<keyword evidence="4" id="KW-1185">Reference proteome</keyword>
<proteinExistence type="predicted"/>
<dbReference type="STRING" id="645134.A0A0L0HGM0"/>
<gene>
    <name evidence="3" type="ORF">SPPG_03720</name>
</gene>
<feature type="coiled-coil region" evidence="1">
    <location>
        <begin position="290"/>
        <end position="333"/>
    </location>
</feature>
<dbReference type="InterPro" id="IPR013783">
    <property type="entry name" value="Ig-like_fold"/>
</dbReference>
<dbReference type="GeneID" id="27687218"/>
<accession>A0A0L0HGM0</accession>
<keyword evidence="1" id="KW-0175">Coiled coil</keyword>
<feature type="region of interest" description="Disordered" evidence="2">
    <location>
        <begin position="2019"/>
        <end position="2050"/>
    </location>
</feature>
<feature type="coiled-coil region" evidence="1">
    <location>
        <begin position="592"/>
        <end position="644"/>
    </location>
</feature>
<evidence type="ECO:0008006" key="5">
    <source>
        <dbReference type="Google" id="ProtNLM"/>
    </source>
</evidence>
<evidence type="ECO:0000313" key="3">
    <source>
        <dbReference type="EMBL" id="KND00596.1"/>
    </source>
</evidence>
<dbReference type="InParanoid" id="A0A0L0HGM0"/>
<feature type="compositionally biased region" description="Basic and acidic residues" evidence="2">
    <location>
        <begin position="1508"/>
        <end position="1522"/>
    </location>
</feature>
<dbReference type="PANTHER" id="PTHR22538">
    <property type="entry name" value="CILIA- AND FLAGELLA-ASSOCIATED PROTEIN 74"/>
    <property type="match status" value="1"/>
</dbReference>
<dbReference type="RefSeq" id="XP_016608635.1">
    <property type="nucleotide sequence ID" value="XM_016751975.1"/>
</dbReference>
<feature type="compositionally biased region" description="Basic and acidic residues" evidence="2">
    <location>
        <begin position="1537"/>
        <end position="1553"/>
    </location>
</feature>
<evidence type="ECO:0000313" key="4">
    <source>
        <dbReference type="Proteomes" id="UP000053201"/>
    </source>
</evidence>
<feature type="region of interest" description="Disordered" evidence="2">
    <location>
        <begin position="2123"/>
        <end position="2175"/>
    </location>
</feature>
<feature type="region of interest" description="Disordered" evidence="2">
    <location>
        <begin position="1928"/>
        <end position="1970"/>
    </location>
</feature>
<feature type="region of interest" description="Disordered" evidence="2">
    <location>
        <begin position="1"/>
        <end position="51"/>
    </location>
</feature>
<dbReference type="VEuPathDB" id="FungiDB:SPPG_03720"/>
<name>A0A0L0HGM0_SPIPD</name>
<evidence type="ECO:0000256" key="2">
    <source>
        <dbReference type="SAM" id="MobiDB-lite"/>
    </source>
</evidence>